<keyword evidence="1 6" id="KW-0963">Cytoplasm</keyword>
<dbReference type="Proteomes" id="UP001082899">
    <property type="component" value="Unassembled WGS sequence"/>
</dbReference>
<sequence>MPAGVPPAFPTEAEDEADGAADAEADEIDEIDEADDEAKGVHDSLAAENGEQGAAARERTASGRPVSAEASSDPGEFRTLLHAELTADTIQHYLNRISVKPLLSVEEEQHYARQARAGEFAARQMMIERNLRLVVSIAKAYSNRGVPLLDVIAEGNLGLMHAIEKFEPERGFRFSTYATWWIRQSIERAIMNQARTVRLPVHVIRELNQVLRAKRHLEKSALAENAGERRDASADDIAHLTGKTAEEVTDILALNEHTTSLDAPLDLDPGSSLLDLLSDDQTHAPDAEVQHREIEVLTRVWLSRLSDKHRYVVERRFGLNNLEPATLEQLAEDMRLTRERVRQIQQEALLRLKRYFASNGVGKDSVL</sequence>
<dbReference type="EMBL" id="JAPMXC010000002">
    <property type="protein sequence ID" value="MCY0388092.1"/>
    <property type="molecule type" value="Genomic_DNA"/>
</dbReference>
<evidence type="ECO:0000256" key="7">
    <source>
        <dbReference type="SAM" id="MobiDB-lite"/>
    </source>
</evidence>
<evidence type="ECO:0000256" key="4">
    <source>
        <dbReference type="ARBA" id="ARBA00023125"/>
    </source>
</evidence>
<dbReference type="NCBIfam" id="NF004207">
    <property type="entry name" value="PRK05657.1"/>
    <property type="match status" value="1"/>
</dbReference>
<feature type="DNA-binding region" description="H-T-H motif" evidence="6">
    <location>
        <begin position="327"/>
        <end position="346"/>
    </location>
</feature>
<comment type="subunit">
    <text evidence="6">Interacts with the RNA polymerase core enzyme.</text>
</comment>
<dbReference type="InterPro" id="IPR009042">
    <property type="entry name" value="RNA_pol_sigma70_r1_2"/>
</dbReference>
<dbReference type="NCBIfam" id="TIGR02937">
    <property type="entry name" value="sigma70-ECF"/>
    <property type="match status" value="1"/>
</dbReference>
<evidence type="ECO:0000256" key="2">
    <source>
        <dbReference type="ARBA" id="ARBA00023015"/>
    </source>
</evidence>
<feature type="region of interest" description="Disordered" evidence="7">
    <location>
        <begin position="1"/>
        <end position="74"/>
    </location>
</feature>
<comment type="caution">
    <text evidence="6">Lacks conserved residue(s) required for the propagation of feature annotation.</text>
</comment>
<dbReference type="NCBIfam" id="TIGR02394">
    <property type="entry name" value="rpoS_proteo"/>
    <property type="match status" value="1"/>
</dbReference>
<comment type="function">
    <text evidence="6">Sigma factors are initiation factors that promote the attachment of RNA polymerase to specific initiation sites and are then released. This sigma factor is the master transcriptional regulator of the stationary phase and the general stress response.</text>
</comment>
<protein>
    <recommendedName>
        <fullName evidence="6">RNA polymerase sigma factor RpoS</fullName>
    </recommendedName>
    <alternativeName>
        <fullName evidence="6">Sigma S</fullName>
    </alternativeName>
    <alternativeName>
        <fullName evidence="6">Sigma-38</fullName>
    </alternativeName>
</protein>
<keyword evidence="5 6" id="KW-0804">Transcription</keyword>
<feature type="compositionally biased region" description="Acidic residues" evidence="7">
    <location>
        <begin position="12"/>
        <end position="36"/>
    </location>
</feature>
<evidence type="ECO:0000256" key="3">
    <source>
        <dbReference type="ARBA" id="ARBA00023082"/>
    </source>
</evidence>
<dbReference type="InterPro" id="IPR014284">
    <property type="entry name" value="RNA_pol_sigma-70_dom"/>
</dbReference>
<name>A0ABT3ZNQ6_9BURK</name>
<organism evidence="9 10">
    <name type="scientific">Robbsia betulipollinis</name>
    <dbReference type="NCBI Taxonomy" id="2981849"/>
    <lineage>
        <taxon>Bacteria</taxon>
        <taxon>Pseudomonadati</taxon>
        <taxon>Pseudomonadota</taxon>
        <taxon>Betaproteobacteria</taxon>
        <taxon>Burkholderiales</taxon>
        <taxon>Burkholderiaceae</taxon>
        <taxon>Robbsia</taxon>
    </lineage>
</organism>
<dbReference type="InterPro" id="IPR007624">
    <property type="entry name" value="RNA_pol_sigma70_r3"/>
</dbReference>
<dbReference type="PANTHER" id="PTHR30603:SF67">
    <property type="entry name" value="RNA POLYMERASE SIGMA FACTOR RPOS"/>
    <property type="match status" value="1"/>
</dbReference>
<dbReference type="PRINTS" id="PR00046">
    <property type="entry name" value="SIGMA70FCT"/>
</dbReference>
<proteinExistence type="inferred from homology"/>
<dbReference type="InterPro" id="IPR007627">
    <property type="entry name" value="RNA_pol_sigma70_r2"/>
</dbReference>
<accession>A0ABT3ZNQ6</accession>
<dbReference type="CDD" id="cd06171">
    <property type="entry name" value="Sigma70_r4"/>
    <property type="match status" value="1"/>
</dbReference>
<evidence type="ECO:0000313" key="9">
    <source>
        <dbReference type="EMBL" id="MCY0388092.1"/>
    </source>
</evidence>
<feature type="region of interest" description="Sigma-70 factor domain-4" evidence="6">
    <location>
        <begin position="301"/>
        <end position="354"/>
    </location>
</feature>
<dbReference type="InterPro" id="IPR036388">
    <property type="entry name" value="WH-like_DNA-bd_sf"/>
</dbReference>
<evidence type="ECO:0000259" key="8">
    <source>
        <dbReference type="PROSITE" id="PS00716"/>
    </source>
</evidence>
<reference evidence="9" key="1">
    <citation type="submission" date="2022-11" db="EMBL/GenBank/DDBJ databases">
        <title>Robbsia betulipollinis sp. nov., isolated from pollen of birch (Betula pendula).</title>
        <authorList>
            <person name="Shi H."/>
            <person name="Ambika Manirajan B."/>
            <person name="Ratering S."/>
            <person name="Geissler-Plaum R."/>
            <person name="Schnell S."/>
        </authorList>
    </citation>
    <scope>NUCLEOTIDE SEQUENCE</scope>
    <source>
        <strain evidence="9">Bb-Pol-6</strain>
    </source>
</reference>
<dbReference type="SUPFAM" id="SSF88946">
    <property type="entry name" value="Sigma2 domain of RNA polymerase sigma factors"/>
    <property type="match status" value="1"/>
</dbReference>
<comment type="similarity">
    <text evidence="6">Belongs to the sigma-70 factor family. RpoS subfamily.</text>
</comment>
<dbReference type="InterPro" id="IPR007630">
    <property type="entry name" value="RNA_pol_sigma70_r4"/>
</dbReference>
<dbReference type="SUPFAM" id="SSF88659">
    <property type="entry name" value="Sigma3 and sigma4 domains of RNA polymerase sigma factors"/>
    <property type="match status" value="2"/>
</dbReference>
<comment type="subcellular location">
    <subcellularLocation>
        <location evidence="6">Cytoplasm</location>
    </subcellularLocation>
</comment>
<comment type="caution">
    <text evidence="9">The sequence shown here is derived from an EMBL/GenBank/DDBJ whole genome shotgun (WGS) entry which is preliminary data.</text>
</comment>
<dbReference type="PANTHER" id="PTHR30603">
    <property type="entry name" value="RNA POLYMERASE SIGMA FACTOR RPO"/>
    <property type="match status" value="1"/>
</dbReference>
<dbReference type="Pfam" id="PF04542">
    <property type="entry name" value="Sigma70_r2"/>
    <property type="match status" value="1"/>
</dbReference>
<dbReference type="Gene3D" id="1.10.10.10">
    <property type="entry name" value="Winged helix-like DNA-binding domain superfamily/Winged helix DNA-binding domain"/>
    <property type="match status" value="2"/>
</dbReference>
<keyword evidence="10" id="KW-1185">Reference proteome</keyword>
<dbReference type="Gene3D" id="1.10.601.10">
    <property type="entry name" value="RNA Polymerase Primary Sigma Factor"/>
    <property type="match status" value="1"/>
</dbReference>
<dbReference type="Pfam" id="PF00140">
    <property type="entry name" value="Sigma70_r1_2"/>
    <property type="match status" value="1"/>
</dbReference>
<evidence type="ECO:0000256" key="1">
    <source>
        <dbReference type="ARBA" id="ARBA00022490"/>
    </source>
</evidence>
<keyword evidence="4 6" id="KW-0238">DNA-binding</keyword>
<feature type="region of interest" description="Sigma-70 factor domain-1" evidence="6">
    <location>
        <begin position="88"/>
        <end position="121"/>
    </location>
</feature>
<dbReference type="InterPro" id="IPR013325">
    <property type="entry name" value="RNA_pol_sigma_r2"/>
</dbReference>
<evidence type="ECO:0000313" key="10">
    <source>
        <dbReference type="Proteomes" id="UP001082899"/>
    </source>
</evidence>
<evidence type="ECO:0000256" key="6">
    <source>
        <dbReference type="HAMAP-Rule" id="MF_00959"/>
    </source>
</evidence>
<keyword evidence="2 6" id="KW-0805">Transcription regulation</keyword>
<dbReference type="InterPro" id="IPR013324">
    <property type="entry name" value="RNA_pol_sigma_r3/r4-like"/>
</dbReference>
<evidence type="ECO:0000256" key="5">
    <source>
        <dbReference type="ARBA" id="ARBA00023163"/>
    </source>
</evidence>
<feature type="region of interest" description="Sigma-70 factor domain-2" evidence="6">
    <location>
        <begin position="126"/>
        <end position="196"/>
    </location>
</feature>
<dbReference type="Pfam" id="PF04545">
    <property type="entry name" value="Sigma70_r4"/>
    <property type="match status" value="1"/>
</dbReference>
<dbReference type="InterPro" id="IPR050239">
    <property type="entry name" value="Sigma-70_RNA_pol_init_factors"/>
</dbReference>
<dbReference type="InterPro" id="IPR012761">
    <property type="entry name" value="RNA_pol_sigma_RpoS"/>
</dbReference>
<feature type="domain" description="RNA polymerase sigma-70" evidence="8">
    <location>
        <begin position="326"/>
        <end position="352"/>
    </location>
</feature>
<dbReference type="Pfam" id="PF04539">
    <property type="entry name" value="Sigma70_r3"/>
    <property type="match status" value="1"/>
</dbReference>
<gene>
    <name evidence="6 9" type="primary">rpoS</name>
    <name evidence="9" type="ORF">OVY01_12760</name>
</gene>
<dbReference type="InterPro" id="IPR000943">
    <property type="entry name" value="RNA_pol_sigma70"/>
</dbReference>
<dbReference type="HAMAP" id="MF_00959">
    <property type="entry name" value="Sigma70_RpoS"/>
    <property type="match status" value="1"/>
</dbReference>
<keyword evidence="3 6" id="KW-0731">Sigma factor</keyword>
<dbReference type="PROSITE" id="PS00716">
    <property type="entry name" value="SIGMA70_2"/>
    <property type="match status" value="1"/>
</dbReference>